<sequence length="280" mass="31145">MPRVFLITGTSTGFGYYYAQEVLDRGDIVVATARDPSKLTFANATETNFLAVRLDVTDKSSIDSAFESALTKFGRIDVVVNNAGYGLAGCFEEYTDSQIRQQMEINFFGLLDVTRKAMQVMRDRQTPSGGLIQQVTSIGGQRGVPLFSVYCASKWAVEGFTEALSHEVKPEWGIKFTLIEPGGFRTDWAGRSMVFADRHPAYDHIDARERMGKRHGTQAGDPVKGARAMYELAVMENPPLRVVIGTDAYAAIMNKLEQYEQNYKQFEALSNSTDVDSDQQ</sequence>
<comment type="similarity">
    <text evidence="1 4">Belongs to the short-chain dehydrogenases/reductases (SDR) family.</text>
</comment>
<dbReference type="PROSITE" id="PS00061">
    <property type="entry name" value="ADH_SHORT"/>
    <property type="match status" value="1"/>
</dbReference>
<dbReference type="CDD" id="cd05374">
    <property type="entry name" value="17beta-HSD-like_SDR_c"/>
    <property type="match status" value="1"/>
</dbReference>
<dbReference type="InterPro" id="IPR036291">
    <property type="entry name" value="NAD(P)-bd_dom_sf"/>
</dbReference>
<evidence type="ECO:0008006" key="7">
    <source>
        <dbReference type="Google" id="ProtNLM"/>
    </source>
</evidence>
<dbReference type="Gene3D" id="3.40.50.720">
    <property type="entry name" value="NAD(P)-binding Rossmann-like Domain"/>
    <property type="match status" value="1"/>
</dbReference>
<name>A0AAN6EP86_EXODE</name>
<evidence type="ECO:0000256" key="3">
    <source>
        <dbReference type="ARBA" id="ARBA00023002"/>
    </source>
</evidence>
<reference evidence="5" key="1">
    <citation type="submission" date="2023-01" db="EMBL/GenBank/DDBJ databases">
        <title>Exophiala dermititidis isolated from Cystic Fibrosis Patient.</title>
        <authorList>
            <person name="Kurbessoian T."/>
            <person name="Crocker A."/>
            <person name="Murante D."/>
            <person name="Hogan D.A."/>
            <person name="Stajich J.E."/>
        </authorList>
    </citation>
    <scope>NUCLEOTIDE SEQUENCE</scope>
    <source>
        <strain evidence="5">Ex8</strain>
    </source>
</reference>
<evidence type="ECO:0000313" key="6">
    <source>
        <dbReference type="Proteomes" id="UP001161757"/>
    </source>
</evidence>
<organism evidence="5 6">
    <name type="scientific">Exophiala dermatitidis</name>
    <name type="common">Black yeast-like fungus</name>
    <name type="synonym">Wangiella dermatitidis</name>
    <dbReference type="NCBI Taxonomy" id="5970"/>
    <lineage>
        <taxon>Eukaryota</taxon>
        <taxon>Fungi</taxon>
        <taxon>Dikarya</taxon>
        <taxon>Ascomycota</taxon>
        <taxon>Pezizomycotina</taxon>
        <taxon>Eurotiomycetes</taxon>
        <taxon>Chaetothyriomycetidae</taxon>
        <taxon>Chaetothyriales</taxon>
        <taxon>Herpotrichiellaceae</taxon>
        <taxon>Exophiala</taxon>
    </lineage>
</organism>
<dbReference type="InterPro" id="IPR002347">
    <property type="entry name" value="SDR_fam"/>
</dbReference>
<dbReference type="InterPro" id="IPR020904">
    <property type="entry name" value="Sc_DH/Rdtase_CS"/>
</dbReference>
<accession>A0AAN6EP86</accession>
<keyword evidence="3" id="KW-0560">Oxidoreductase</keyword>
<dbReference type="Proteomes" id="UP001161757">
    <property type="component" value="Unassembled WGS sequence"/>
</dbReference>
<dbReference type="SUPFAM" id="SSF51735">
    <property type="entry name" value="NAD(P)-binding Rossmann-fold domains"/>
    <property type="match status" value="1"/>
</dbReference>
<evidence type="ECO:0000256" key="4">
    <source>
        <dbReference type="RuleBase" id="RU000363"/>
    </source>
</evidence>
<keyword evidence="2" id="KW-0521">NADP</keyword>
<dbReference type="PRINTS" id="PR00080">
    <property type="entry name" value="SDRFAMILY"/>
</dbReference>
<protein>
    <recommendedName>
        <fullName evidence="7">Short-chain dehydrogenase/reductase SDR</fullName>
    </recommendedName>
</protein>
<dbReference type="PANTHER" id="PTHR43976:SF16">
    <property type="entry name" value="SHORT-CHAIN DEHYDROGENASE_REDUCTASE FAMILY PROTEIN"/>
    <property type="match status" value="1"/>
</dbReference>
<dbReference type="AlphaFoldDB" id="A0AAN6EP86"/>
<dbReference type="EMBL" id="JAJGCB010000025">
    <property type="protein sequence ID" value="KAJ8987342.1"/>
    <property type="molecule type" value="Genomic_DNA"/>
</dbReference>
<gene>
    <name evidence="5" type="ORF">HRR80_008497</name>
</gene>
<dbReference type="GO" id="GO:0016491">
    <property type="term" value="F:oxidoreductase activity"/>
    <property type="evidence" value="ECO:0007669"/>
    <property type="project" value="UniProtKB-KW"/>
</dbReference>
<dbReference type="PANTHER" id="PTHR43976">
    <property type="entry name" value="SHORT CHAIN DEHYDROGENASE"/>
    <property type="match status" value="1"/>
</dbReference>
<comment type="caution">
    <text evidence="5">The sequence shown here is derived from an EMBL/GenBank/DDBJ whole genome shotgun (WGS) entry which is preliminary data.</text>
</comment>
<dbReference type="InterPro" id="IPR051911">
    <property type="entry name" value="SDR_oxidoreductase"/>
</dbReference>
<evidence type="ECO:0000313" key="5">
    <source>
        <dbReference type="EMBL" id="KAJ8987342.1"/>
    </source>
</evidence>
<evidence type="ECO:0000256" key="2">
    <source>
        <dbReference type="ARBA" id="ARBA00022857"/>
    </source>
</evidence>
<dbReference type="Pfam" id="PF00106">
    <property type="entry name" value="adh_short"/>
    <property type="match status" value="1"/>
</dbReference>
<proteinExistence type="inferred from homology"/>
<evidence type="ECO:0000256" key="1">
    <source>
        <dbReference type="ARBA" id="ARBA00006484"/>
    </source>
</evidence>
<dbReference type="PRINTS" id="PR00081">
    <property type="entry name" value="GDHRDH"/>
</dbReference>